<protein>
    <submittedName>
        <fullName evidence="2">Uncharacterized protein</fullName>
    </submittedName>
</protein>
<evidence type="ECO:0000256" key="1">
    <source>
        <dbReference type="SAM" id="MobiDB-lite"/>
    </source>
</evidence>
<reference evidence="2" key="1">
    <citation type="submission" date="2023-05" db="EMBL/GenBank/DDBJ databases">
        <title>Nepenthes gracilis genome sequencing.</title>
        <authorList>
            <person name="Fukushima K."/>
        </authorList>
    </citation>
    <scope>NUCLEOTIDE SEQUENCE</scope>
    <source>
        <strain evidence="2">SING2019-196</strain>
    </source>
</reference>
<organism evidence="2 3">
    <name type="scientific">Nepenthes gracilis</name>
    <name type="common">Slender pitcher plant</name>
    <dbReference type="NCBI Taxonomy" id="150966"/>
    <lineage>
        <taxon>Eukaryota</taxon>
        <taxon>Viridiplantae</taxon>
        <taxon>Streptophyta</taxon>
        <taxon>Embryophyta</taxon>
        <taxon>Tracheophyta</taxon>
        <taxon>Spermatophyta</taxon>
        <taxon>Magnoliopsida</taxon>
        <taxon>eudicotyledons</taxon>
        <taxon>Gunneridae</taxon>
        <taxon>Pentapetalae</taxon>
        <taxon>Caryophyllales</taxon>
        <taxon>Nepenthaceae</taxon>
        <taxon>Nepenthes</taxon>
    </lineage>
</organism>
<comment type="caution">
    <text evidence="2">The sequence shown here is derived from an EMBL/GenBank/DDBJ whole genome shotgun (WGS) entry which is preliminary data.</text>
</comment>
<accession>A0AAD3TI37</accession>
<evidence type="ECO:0000313" key="2">
    <source>
        <dbReference type="EMBL" id="GMH29494.1"/>
    </source>
</evidence>
<proteinExistence type="predicted"/>
<feature type="region of interest" description="Disordered" evidence="1">
    <location>
        <begin position="58"/>
        <end position="86"/>
    </location>
</feature>
<feature type="region of interest" description="Disordered" evidence="1">
    <location>
        <begin position="110"/>
        <end position="135"/>
    </location>
</feature>
<dbReference type="EMBL" id="BSYO01000036">
    <property type="protein sequence ID" value="GMH29494.1"/>
    <property type="molecule type" value="Genomic_DNA"/>
</dbReference>
<gene>
    <name evidence="2" type="ORF">Nepgr_031337</name>
</gene>
<dbReference type="AlphaFoldDB" id="A0AAD3TI37"/>
<dbReference type="Proteomes" id="UP001279734">
    <property type="component" value="Unassembled WGS sequence"/>
</dbReference>
<evidence type="ECO:0000313" key="3">
    <source>
        <dbReference type="Proteomes" id="UP001279734"/>
    </source>
</evidence>
<keyword evidence="3" id="KW-1185">Reference proteome</keyword>
<name>A0AAD3TI37_NEPGR</name>
<sequence>MADFKPAYSSSKVTMHSCITASSTSIRQIQTGNEFQTGNSRLKKPECSKFHAAVRFQTSKLTSKTSKRASNAPAPASHPKAKVSHTRVFTQQPTTLNLCSIKDQQQIISQDTSRAAQTEAAHHSTVAANAMPGHE</sequence>